<dbReference type="AlphaFoldDB" id="A0A3A2ZPP7"/>
<dbReference type="Proteomes" id="UP000266188">
    <property type="component" value="Unassembled WGS sequence"/>
</dbReference>
<evidence type="ECO:0000313" key="2">
    <source>
        <dbReference type="EMBL" id="RJE24223.1"/>
    </source>
</evidence>
<sequence>MKSASKYRKQYRRYFTSEGYLKAPNTRLAWETDPDGFFIQSKAIRKSNLGPRHEEMYVAQFDQMVMAMSEPPCTFKSSILRFITTMQLDQRDLIDRYEAEIDQLRKELAATTECFKKRLAEQDEKIDELEKVACVISAHVDDAEVSMQGLVESEG</sequence>
<comment type="caution">
    <text evidence="2">The sequence shown here is derived from an EMBL/GenBank/DDBJ whole genome shotgun (WGS) entry which is preliminary data.</text>
</comment>
<protein>
    <submittedName>
        <fullName evidence="2">Uncharacterized protein</fullName>
    </submittedName>
</protein>
<feature type="coiled-coil region" evidence="1">
    <location>
        <begin position="87"/>
        <end position="132"/>
    </location>
</feature>
<dbReference type="EMBL" id="MVGC01000089">
    <property type="protein sequence ID" value="RJE24223.1"/>
    <property type="molecule type" value="Genomic_DNA"/>
</dbReference>
<keyword evidence="3" id="KW-1185">Reference proteome</keyword>
<name>A0A3A2ZPP7_9EURO</name>
<proteinExistence type="predicted"/>
<reference evidence="3" key="1">
    <citation type="submission" date="2017-02" db="EMBL/GenBank/DDBJ databases">
        <authorList>
            <person name="Tafer H."/>
            <person name="Lopandic K."/>
        </authorList>
    </citation>
    <scope>NUCLEOTIDE SEQUENCE [LARGE SCALE GENOMIC DNA]</scope>
    <source>
        <strain evidence="3">CBS 366.77</strain>
    </source>
</reference>
<organism evidence="2 3">
    <name type="scientific">Aspergillus sclerotialis</name>
    <dbReference type="NCBI Taxonomy" id="2070753"/>
    <lineage>
        <taxon>Eukaryota</taxon>
        <taxon>Fungi</taxon>
        <taxon>Dikarya</taxon>
        <taxon>Ascomycota</taxon>
        <taxon>Pezizomycotina</taxon>
        <taxon>Eurotiomycetes</taxon>
        <taxon>Eurotiomycetidae</taxon>
        <taxon>Eurotiales</taxon>
        <taxon>Aspergillaceae</taxon>
        <taxon>Aspergillus</taxon>
        <taxon>Aspergillus subgen. Polypaecilum</taxon>
    </lineage>
</organism>
<evidence type="ECO:0000256" key="1">
    <source>
        <dbReference type="SAM" id="Coils"/>
    </source>
</evidence>
<gene>
    <name evidence="2" type="ORF">PHISCL_03433</name>
</gene>
<accession>A0A3A2ZPP7</accession>
<keyword evidence="1" id="KW-0175">Coiled coil</keyword>
<evidence type="ECO:0000313" key="3">
    <source>
        <dbReference type="Proteomes" id="UP000266188"/>
    </source>
</evidence>